<name>A0A5C7BJZ4_9FLAO</name>
<dbReference type="InterPro" id="IPR022409">
    <property type="entry name" value="PKD/Chitinase_dom"/>
</dbReference>
<evidence type="ECO:0000256" key="1">
    <source>
        <dbReference type="SAM" id="SignalP"/>
    </source>
</evidence>
<dbReference type="Gene3D" id="2.60.120.430">
    <property type="entry name" value="Galactose-binding lectin"/>
    <property type="match status" value="1"/>
</dbReference>
<dbReference type="InterPro" id="IPR008979">
    <property type="entry name" value="Galactose-bd-like_sf"/>
</dbReference>
<dbReference type="OrthoDB" id="5381604at2"/>
<dbReference type="SUPFAM" id="SSF49785">
    <property type="entry name" value="Galactose-binding domain-like"/>
    <property type="match status" value="1"/>
</dbReference>
<comment type="caution">
    <text evidence="3">The sequence shown here is derived from an EMBL/GenBank/DDBJ whole genome shotgun (WGS) entry which is preliminary data.</text>
</comment>
<sequence>MKLVKYVFSICLIALAIYGCAQDDDNTNFVDDVPAPTNVAVNLVVTQDNTGLVTLTPLAQGVTSFNIDFGDGSDVASTVQPGIDIEHVYLEGIYQATITAIGINGLTTTLIQEVAVSFNAPENLVVTIENDAAVSRQVNVTASADFAMSFEVDFGIVGTEPIMTNIGETISFSYDVAGTYTVLVTAFSAAIETTTYTEEFVVTEILQPLTAAPIPAFRADSDVISMFSNLYDLDVNVSSWRSEWSTSVLTDLQIEGNDTKFYADADFVGVEFYGDDAVNATQMDAFHLDFWSVNATTFRIKLVDLGVGTEAEIVFEDLPQNEWVSIDIPMSDFTDAGMTSISSIQQLIFSGLPTGTFDFFIDNVYFYRAPGDVPEGLEGTWRMAPVAGSLGIGPAVGDVSFFSCDADCVDLRACYYDDTYIFGSDGSFTNDLGGESWIEGWQGGGDSCGSPVAPHDGSNPATYTYDETAGTVTLDGIGAYIGLAKANNQGELPAVAVPSSITYNVSLTGSNTMDVNIDVGGGVYWQYKLVRDGVTTNPLAGTWQMAPEAGALGIGPAVGDVSFFSCDADCVVLRACYYDDNYVFGTDGSFTNDLGAESWIEGWQGGTDSCGTPVAPHDGSNPATYVYNQAAGTITLNGAGSYIGLAKANNQGELPAVALPDAITYNVTFVDANTMNVNIDIGGGVFWQYKLVKI</sequence>
<dbReference type="PROSITE" id="PS51257">
    <property type="entry name" value="PROKAR_LIPOPROTEIN"/>
    <property type="match status" value="1"/>
</dbReference>
<feature type="domain" description="PKD/Chitinase" evidence="2">
    <location>
        <begin position="41"/>
        <end position="119"/>
    </location>
</feature>
<gene>
    <name evidence="3" type="ORF">ES692_02690</name>
</gene>
<dbReference type="InterPro" id="IPR013783">
    <property type="entry name" value="Ig-like_fold"/>
</dbReference>
<keyword evidence="4" id="KW-1185">Reference proteome</keyword>
<organism evidence="3 4">
    <name type="scientific">Psychroserpens burtonensis</name>
    <dbReference type="NCBI Taxonomy" id="49278"/>
    <lineage>
        <taxon>Bacteria</taxon>
        <taxon>Pseudomonadati</taxon>
        <taxon>Bacteroidota</taxon>
        <taxon>Flavobacteriia</taxon>
        <taxon>Flavobacteriales</taxon>
        <taxon>Flavobacteriaceae</taxon>
        <taxon>Psychroserpens</taxon>
    </lineage>
</organism>
<evidence type="ECO:0000259" key="2">
    <source>
        <dbReference type="SMART" id="SM00089"/>
    </source>
</evidence>
<keyword evidence="1" id="KW-0732">Signal</keyword>
<dbReference type="CDD" id="cd00146">
    <property type="entry name" value="PKD"/>
    <property type="match status" value="1"/>
</dbReference>
<accession>A0A5C7BJZ4</accession>
<feature type="domain" description="PKD/Chitinase" evidence="2">
    <location>
        <begin position="123"/>
        <end position="205"/>
    </location>
</feature>
<dbReference type="SUPFAM" id="SSF49299">
    <property type="entry name" value="PKD domain"/>
    <property type="match status" value="1"/>
</dbReference>
<protein>
    <recommendedName>
        <fullName evidence="2">PKD/Chitinase domain-containing protein</fullName>
    </recommendedName>
</protein>
<evidence type="ECO:0000313" key="4">
    <source>
        <dbReference type="Proteomes" id="UP000321938"/>
    </source>
</evidence>
<evidence type="ECO:0000313" key="3">
    <source>
        <dbReference type="EMBL" id="TXE19676.1"/>
    </source>
</evidence>
<dbReference type="Proteomes" id="UP000321938">
    <property type="component" value="Unassembled WGS sequence"/>
</dbReference>
<reference evidence="3 4" key="1">
    <citation type="submission" date="2019-08" db="EMBL/GenBank/DDBJ databases">
        <title>Genome of Psychroserpens burtonensis ACAM 167.</title>
        <authorList>
            <person name="Bowman J.P."/>
        </authorList>
    </citation>
    <scope>NUCLEOTIDE SEQUENCE [LARGE SCALE GENOMIC DNA]</scope>
    <source>
        <strain evidence="3 4">ACAM 167</strain>
    </source>
</reference>
<proteinExistence type="predicted"/>
<dbReference type="RefSeq" id="WP_147231056.1">
    <property type="nucleotide sequence ID" value="NZ_VOSB01000003.1"/>
</dbReference>
<dbReference type="InterPro" id="IPR035986">
    <property type="entry name" value="PKD_dom_sf"/>
</dbReference>
<dbReference type="SMART" id="SM00089">
    <property type="entry name" value="PKD"/>
    <property type="match status" value="2"/>
</dbReference>
<dbReference type="Gene3D" id="2.60.40.10">
    <property type="entry name" value="Immunoglobulins"/>
    <property type="match status" value="1"/>
</dbReference>
<dbReference type="AlphaFoldDB" id="A0A5C7BJZ4"/>
<dbReference type="STRING" id="1123037.GCA_000425305_00902"/>
<feature type="chain" id="PRO_5023040812" description="PKD/Chitinase domain-containing protein" evidence="1">
    <location>
        <begin position="22"/>
        <end position="694"/>
    </location>
</feature>
<dbReference type="EMBL" id="VOSB01000003">
    <property type="protein sequence ID" value="TXE19676.1"/>
    <property type="molecule type" value="Genomic_DNA"/>
</dbReference>
<feature type="signal peptide" evidence="1">
    <location>
        <begin position="1"/>
        <end position="21"/>
    </location>
</feature>